<feature type="domain" description="CAP-Gly" evidence="16">
    <location>
        <begin position="27"/>
        <end position="69"/>
    </location>
</feature>
<feature type="region of interest" description="Disordered" evidence="15">
    <location>
        <begin position="493"/>
        <end position="513"/>
    </location>
</feature>
<dbReference type="PANTHER" id="PTHR18916:SF6">
    <property type="entry name" value="DYNACTIN SUBUNIT 1"/>
    <property type="match status" value="1"/>
</dbReference>
<dbReference type="InterPro" id="IPR022157">
    <property type="entry name" value="Dynactin"/>
</dbReference>
<dbReference type="InterPro" id="IPR036859">
    <property type="entry name" value="CAP-Gly_dom_sf"/>
</dbReference>
<keyword evidence="8" id="KW-0493">Microtubule</keyword>
<evidence type="ECO:0000256" key="7">
    <source>
        <dbReference type="ARBA" id="ARBA00022618"/>
    </source>
</evidence>
<sequence>MDSPAPKVGSRVEIVGKNLRGEVSYIGSTMFASGKWIGVTLDDGVGKNDGTVQGKRYFTCPPNYGVFVRPGQVQVMENKSTPPQLKHDEGKQQTRSASPTRQSRLQTPSSMQKPRSSQSRLSTGQPQQAPQPVAEVKPQPVVESPPEPAPPQAVEQPVSMSSMSLAPGISLVEIDSLKGQIKEWREKYETIRIKRQDDRAKLKEYEKMKIQNQHLTDTKTRLSEQIQDQAKQLRESKKELQDAVESKERYVEEMSDVHETVEMATLDKEMAEEKADILQKEVEMLNDKVEELQTDLEIIKAEMEDKGEDGAVTSYQVKQLEEQNSRLKEALVRMRDLSSAEKAEYQSLEKQLEKKKKELTEVTQKKDKALERLEVAEVTVDELKEQVDASLAAEEMVESLTDKTLQQEERLMDMEEQIHDLETINEMNEELQENARETELELREEVDLMRAKAREAQRQTEAANEAVGDYQDTIQKFRKLVQELQESNNELRMNQNEQEEKSDAESVQSQPAPFNYQIKMVETKAAARSIDHELRKLEASQANTHSQLLRLFMPATFTRRGGDGDCLLVLLLVERIAKKSQILAKHIGERFNVESDQDGETDLIGSRGDQLTFATDVINNLIRLQVLLERYFEAMGKCSVELFQKIGTLYAEMCPHERVLDFLADQLRKDSLDETTNTEQLQKAIQFFQHLFTVHLSHENYDCNGELEQHLDQSNVCIAAISINTKRIKAYMQPGQETSDVSILAKDMTTSCDDIRQFCKKVKRRMPQPNSTTRLQFDEEVKTRLANSCRELDIVHKCALAWTRMCSRKSGASEAAKFTGKMLQDFLEQSAEKSGDAPNPFDAIRLSLGNVMATMNGLVTSMQEGEYDNKDPRPKIVDPVEKRAQAVKSEMMDSEGLVAKIGDKDVAINELRAALKIKTEEVSESKIRIGMLERKVDKATKEGNEKASLVQQKLDSLTEDIKKKEKEYDDTLDALQNDIDTLEMEKAELKQRLAAQAKKDVFSRLGMTSSGLGSAKPGAAAGIASMLASSGTPVSVTDSPLMTQQIRTLQAALRAKSIECSRLTGEKMVKELKMLSPLRAIGDQKTKMSDERVQLRQEVRQLTGTLQQLAIPSVIDISKRKPGLYPTGSASPQAKLAQQKWESKVAQEKLNDLESKARQLFASERKSQVEGQFASFPSPQFVQSLATGGARHIGSLSLKSTASSGGRNDDGPQVFLDSTRFRQIHDLALRMST</sequence>
<evidence type="ECO:0000256" key="3">
    <source>
        <dbReference type="ARBA" id="ARBA00004544"/>
    </source>
</evidence>
<keyword evidence="10" id="KW-0243">Dynein</keyword>
<evidence type="ECO:0000256" key="15">
    <source>
        <dbReference type="SAM" id="MobiDB-lite"/>
    </source>
</evidence>
<evidence type="ECO:0000256" key="12">
    <source>
        <dbReference type="ARBA" id="ARBA00023212"/>
    </source>
</evidence>
<dbReference type="GO" id="GO:0005874">
    <property type="term" value="C:microtubule"/>
    <property type="evidence" value="ECO:0007669"/>
    <property type="project" value="UniProtKB-KW"/>
</dbReference>
<evidence type="ECO:0000256" key="10">
    <source>
        <dbReference type="ARBA" id="ARBA00023017"/>
    </source>
</evidence>
<dbReference type="InterPro" id="IPR000938">
    <property type="entry name" value="CAP-Gly_domain"/>
</dbReference>
<dbReference type="AlphaFoldDB" id="A0A6F9DB87"/>
<dbReference type="Pfam" id="PF12455">
    <property type="entry name" value="Dynactin"/>
    <property type="match status" value="1"/>
</dbReference>
<keyword evidence="7" id="KW-0132">Cell division</keyword>
<name>A0A6F9DB87_9ASCI</name>
<evidence type="ECO:0000256" key="14">
    <source>
        <dbReference type="SAM" id="Coils"/>
    </source>
</evidence>
<evidence type="ECO:0000256" key="8">
    <source>
        <dbReference type="ARBA" id="ARBA00022701"/>
    </source>
</evidence>
<evidence type="ECO:0000256" key="4">
    <source>
        <dbReference type="ARBA" id="ARBA00011010"/>
    </source>
</evidence>
<feature type="compositionally biased region" description="Polar residues" evidence="15">
    <location>
        <begin position="93"/>
        <end position="124"/>
    </location>
</feature>
<dbReference type="EMBL" id="LR784386">
    <property type="protein sequence ID" value="CAB3236444.1"/>
    <property type="molecule type" value="mRNA"/>
</dbReference>
<keyword evidence="9" id="KW-0498">Mitosis</keyword>
<evidence type="ECO:0000313" key="17">
    <source>
        <dbReference type="EMBL" id="CAB3236444.1"/>
    </source>
</evidence>
<evidence type="ECO:0000256" key="11">
    <source>
        <dbReference type="ARBA" id="ARBA00023054"/>
    </source>
</evidence>
<dbReference type="GO" id="GO:0000776">
    <property type="term" value="C:kinetochore"/>
    <property type="evidence" value="ECO:0007669"/>
    <property type="project" value="TreeGrafter"/>
</dbReference>
<evidence type="ECO:0000256" key="6">
    <source>
        <dbReference type="ARBA" id="ARBA00022490"/>
    </source>
</evidence>
<dbReference type="GO" id="GO:0000132">
    <property type="term" value="P:establishment of mitotic spindle orientation"/>
    <property type="evidence" value="ECO:0007669"/>
    <property type="project" value="TreeGrafter"/>
</dbReference>
<dbReference type="GO" id="GO:0005814">
    <property type="term" value="C:centriole"/>
    <property type="evidence" value="ECO:0007669"/>
    <property type="project" value="UniProtKB-SubCell"/>
</dbReference>
<feature type="compositionally biased region" description="Low complexity" evidence="15">
    <location>
        <begin position="125"/>
        <end position="142"/>
    </location>
</feature>
<keyword evidence="13" id="KW-0131">Cell cycle</keyword>
<organism evidence="17">
    <name type="scientific">Phallusia mammillata</name>
    <dbReference type="NCBI Taxonomy" id="59560"/>
    <lineage>
        <taxon>Eukaryota</taxon>
        <taxon>Metazoa</taxon>
        <taxon>Chordata</taxon>
        <taxon>Tunicata</taxon>
        <taxon>Ascidiacea</taxon>
        <taxon>Phlebobranchia</taxon>
        <taxon>Ascidiidae</taxon>
        <taxon>Phallusia</taxon>
    </lineage>
</organism>
<feature type="coiled-coil region" evidence="14">
    <location>
        <begin position="1136"/>
        <end position="1163"/>
    </location>
</feature>
<dbReference type="SUPFAM" id="SSF74924">
    <property type="entry name" value="Cap-Gly domain"/>
    <property type="match status" value="1"/>
</dbReference>
<keyword evidence="6" id="KW-0963">Cytoplasm</keyword>
<dbReference type="SMART" id="SM01052">
    <property type="entry name" value="CAP_GLY"/>
    <property type="match status" value="1"/>
</dbReference>
<feature type="region of interest" description="Disordered" evidence="15">
    <location>
        <begin position="79"/>
        <end position="161"/>
    </location>
</feature>
<evidence type="ECO:0000256" key="2">
    <source>
        <dbReference type="ARBA" id="ARBA00004186"/>
    </source>
</evidence>
<keyword evidence="11 14" id="KW-0175">Coiled coil</keyword>
<evidence type="ECO:0000256" key="13">
    <source>
        <dbReference type="ARBA" id="ARBA00023306"/>
    </source>
</evidence>
<comment type="similarity">
    <text evidence="4">Belongs to the dynactin 150 kDa subunit family.</text>
</comment>
<dbReference type="GO" id="GO:0007097">
    <property type="term" value="P:nuclear migration"/>
    <property type="evidence" value="ECO:0007669"/>
    <property type="project" value="TreeGrafter"/>
</dbReference>
<gene>
    <name evidence="17" type="primary">Dctn1</name>
</gene>
<dbReference type="Pfam" id="PF01302">
    <property type="entry name" value="CAP_GLY"/>
    <property type="match status" value="1"/>
</dbReference>
<dbReference type="Gene3D" id="2.30.30.190">
    <property type="entry name" value="CAP Gly-rich-like domain"/>
    <property type="match status" value="1"/>
</dbReference>
<proteinExistence type="evidence at transcript level"/>
<evidence type="ECO:0000259" key="16">
    <source>
        <dbReference type="PROSITE" id="PS50245"/>
    </source>
</evidence>
<dbReference type="GO" id="GO:0030424">
    <property type="term" value="C:axon"/>
    <property type="evidence" value="ECO:0007669"/>
    <property type="project" value="TreeGrafter"/>
</dbReference>
<evidence type="ECO:0000256" key="1">
    <source>
        <dbReference type="ARBA" id="ARBA00004114"/>
    </source>
</evidence>
<reference evidence="17" key="1">
    <citation type="submission" date="2020-04" db="EMBL/GenBank/DDBJ databases">
        <authorList>
            <person name="Neveu A P."/>
        </authorList>
    </citation>
    <scope>NUCLEOTIDE SEQUENCE</scope>
    <source>
        <tissue evidence="17">Whole embryo</tissue>
    </source>
</reference>
<keyword evidence="12" id="KW-0206">Cytoskeleton</keyword>
<accession>A0A6F9DB87</accession>
<comment type="subcellular location">
    <subcellularLocation>
        <location evidence="3">Cytoplasm</location>
        <location evidence="3">Cell cortex</location>
    </subcellularLocation>
    <subcellularLocation>
        <location evidence="1">Cytoplasm</location>
        <location evidence="1">Cytoskeleton</location>
        <location evidence="1">Microtubule organizing center</location>
        <location evidence="1">Centrosome</location>
        <location evidence="1">Centriole</location>
    </subcellularLocation>
    <subcellularLocation>
        <location evidence="2">Cytoplasm</location>
        <location evidence="2">Cytoskeleton</location>
        <location evidence="2">Spindle</location>
    </subcellularLocation>
</comment>
<feature type="coiled-coil region" evidence="14">
    <location>
        <begin position="908"/>
        <end position="999"/>
    </location>
</feature>
<evidence type="ECO:0000256" key="9">
    <source>
        <dbReference type="ARBA" id="ARBA00022776"/>
    </source>
</evidence>
<dbReference type="PROSITE" id="PS00845">
    <property type="entry name" value="CAP_GLY_1"/>
    <property type="match status" value="1"/>
</dbReference>
<evidence type="ECO:0000256" key="5">
    <source>
        <dbReference type="ARBA" id="ARBA00016574"/>
    </source>
</evidence>
<dbReference type="PROSITE" id="PS50245">
    <property type="entry name" value="CAP_GLY_2"/>
    <property type="match status" value="1"/>
</dbReference>
<dbReference type="GO" id="GO:0030286">
    <property type="term" value="C:dynein complex"/>
    <property type="evidence" value="ECO:0007669"/>
    <property type="project" value="UniProtKB-KW"/>
</dbReference>
<dbReference type="GO" id="GO:0051301">
    <property type="term" value="P:cell division"/>
    <property type="evidence" value="ECO:0007669"/>
    <property type="project" value="UniProtKB-KW"/>
</dbReference>
<protein>
    <recommendedName>
        <fullName evidence="5">Dynactin subunit 1</fullName>
    </recommendedName>
</protein>
<dbReference type="PANTHER" id="PTHR18916">
    <property type="entry name" value="DYNACTIN 1-RELATED MICROTUBULE-BINDING"/>
    <property type="match status" value="1"/>
</dbReference>
<dbReference type="GO" id="GO:0000922">
    <property type="term" value="C:spindle pole"/>
    <property type="evidence" value="ECO:0007669"/>
    <property type="project" value="TreeGrafter"/>
</dbReference>